<gene>
    <name evidence="2" type="ORF">SAMN05216180_2174</name>
</gene>
<feature type="transmembrane region" description="Helical" evidence="1">
    <location>
        <begin position="12"/>
        <end position="32"/>
    </location>
</feature>
<proteinExistence type="predicted"/>
<name>A0A1H8CMA7_9FIRM</name>
<dbReference type="Proteomes" id="UP000199158">
    <property type="component" value="Unassembled WGS sequence"/>
</dbReference>
<dbReference type="AlphaFoldDB" id="A0A1H8CMA7"/>
<evidence type="ECO:0000313" key="3">
    <source>
        <dbReference type="Proteomes" id="UP000199158"/>
    </source>
</evidence>
<organism evidence="2 3">
    <name type="scientific">Hydrogenoanaerobacterium saccharovorans</name>
    <dbReference type="NCBI Taxonomy" id="474960"/>
    <lineage>
        <taxon>Bacteria</taxon>
        <taxon>Bacillati</taxon>
        <taxon>Bacillota</taxon>
        <taxon>Clostridia</taxon>
        <taxon>Eubacteriales</taxon>
        <taxon>Oscillospiraceae</taxon>
        <taxon>Hydrogenoanaerobacterium</taxon>
    </lineage>
</organism>
<evidence type="ECO:0000313" key="2">
    <source>
        <dbReference type="EMBL" id="SEM95207.1"/>
    </source>
</evidence>
<reference evidence="2 3" key="1">
    <citation type="submission" date="2016-10" db="EMBL/GenBank/DDBJ databases">
        <authorList>
            <person name="de Groot N.N."/>
        </authorList>
    </citation>
    <scope>NUCLEOTIDE SEQUENCE [LARGE SCALE GENOMIC DNA]</scope>
    <source>
        <strain evidence="2 3">CGMCC 1.5070</strain>
    </source>
</reference>
<dbReference type="RefSeq" id="WP_162840893.1">
    <property type="nucleotide sequence ID" value="NZ_FOCG01000002.1"/>
</dbReference>
<protein>
    <submittedName>
        <fullName evidence="2">Uncharacterized protein</fullName>
    </submittedName>
</protein>
<keyword evidence="1" id="KW-1133">Transmembrane helix</keyword>
<accession>A0A1H8CMA7</accession>
<keyword evidence="1" id="KW-0812">Transmembrane</keyword>
<dbReference type="EMBL" id="FOCG01000002">
    <property type="protein sequence ID" value="SEM95207.1"/>
    <property type="molecule type" value="Genomic_DNA"/>
</dbReference>
<keyword evidence="1" id="KW-0472">Membrane</keyword>
<evidence type="ECO:0000256" key="1">
    <source>
        <dbReference type="SAM" id="Phobius"/>
    </source>
</evidence>
<keyword evidence="3" id="KW-1185">Reference proteome</keyword>
<sequence length="50" mass="5836">MKQDSALKKMLSVVVPIVLLMGSVGYIVFRLLNERSYREKWKDYEDCGLI</sequence>